<evidence type="ECO:0000256" key="3">
    <source>
        <dbReference type="SAM" id="MobiDB-lite"/>
    </source>
</evidence>
<keyword evidence="1" id="KW-0863">Zinc-finger</keyword>
<dbReference type="PROSITE" id="PS50089">
    <property type="entry name" value="ZF_RING_2"/>
    <property type="match status" value="1"/>
</dbReference>
<protein>
    <recommendedName>
        <fullName evidence="4">RING-type domain-containing protein</fullName>
    </recommendedName>
</protein>
<dbReference type="Proteomes" id="UP001642260">
    <property type="component" value="Unassembled WGS sequence"/>
</dbReference>
<dbReference type="Gene3D" id="3.30.40.10">
    <property type="entry name" value="Zinc/RING finger domain, C3HC4 (zinc finger)"/>
    <property type="match status" value="1"/>
</dbReference>
<evidence type="ECO:0000313" key="5">
    <source>
        <dbReference type="EMBL" id="CAH8338383.1"/>
    </source>
</evidence>
<feature type="region of interest" description="Disordered" evidence="3">
    <location>
        <begin position="17"/>
        <end position="46"/>
    </location>
</feature>
<dbReference type="InterPro" id="IPR013083">
    <property type="entry name" value="Znf_RING/FYVE/PHD"/>
</dbReference>
<dbReference type="AlphaFoldDB" id="A0ABC8K0X6"/>
<dbReference type="EMBL" id="CAKOAT010140265">
    <property type="protein sequence ID" value="CAH8338383.1"/>
    <property type="molecule type" value="Genomic_DNA"/>
</dbReference>
<organism evidence="5 6">
    <name type="scientific">Eruca vesicaria subsp. sativa</name>
    <name type="common">Garden rocket</name>
    <name type="synonym">Eruca sativa</name>
    <dbReference type="NCBI Taxonomy" id="29727"/>
    <lineage>
        <taxon>Eukaryota</taxon>
        <taxon>Viridiplantae</taxon>
        <taxon>Streptophyta</taxon>
        <taxon>Embryophyta</taxon>
        <taxon>Tracheophyta</taxon>
        <taxon>Spermatophyta</taxon>
        <taxon>Magnoliopsida</taxon>
        <taxon>eudicotyledons</taxon>
        <taxon>Gunneridae</taxon>
        <taxon>Pentapetalae</taxon>
        <taxon>rosids</taxon>
        <taxon>malvids</taxon>
        <taxon>Brassicales</taxon>
        <taxon>Brassicaceae</taxon>
        <taxon>Brassiceae</taxon>
        <taxon>Eruca</taxon>
    </lineage>
</organism>
<dbReference type="InterPro" id="IPR001841">
    <property type="entry name" value="Znf_RING"/>
</dbReference>
<feature type="domain" description="RING-type" evidence="4">
    <location>
        <begin position="696"/>
        <end position="736"/>
    </location>
</feature>
<accession>A0ABC8K0X6</accession>
<gene>
    <name evidence="5" type="ORF">ERUC_LOCUS14872</name>
</gene>
<proteinExistence type="predicted"/>
<feature type="coiled-coil region" evidence="2">
    <location>
        <begin position="447"/>
        <end position="516"/>
    </location>
</feature>
<keyword evidence="2" id="KW-0175">Coiled coil</keyword>
<evidence type="ECO:0000259" key="4">
    <source>
        <dbReference type="PROSITE" id="PS50089"/>
    </source>
</evidence>
<dbReference type="Pfam" id="PF20235">
    <property type="entry name" value="PIR2-like_helical"/>
    <property type="match status" value="1"/>
</dbReference>
<evidence type="ECO:0000256" key="1">
    <source>
        <dbReference type="PROSITE-ProRule" id="PRU00175"/>
    </source>
</evidence>
<dbReference type="SUPFAM" id="SSF57850">
    <property type="entry name" value="RING/U-box"/>
    <property type="match status" value="1"/>
</dbReference>
<evidence type="ECO:0000256" key="2">
    <source>
        <dbReference type="SAM" id="Coils"/>
    </source>
</evidence>
<dbReference type="InterPro" id="IPR046934">
    <property type="entry name" value="PIR2-like"/>
</dbReference>
<dbReference type="PANTHER" id="PTHR46405">
    <property type="entry name" value="OS05G0141500 PROTEIN"/>
    <property type="match status" value="1"/>
</dbReference>
<feature type="coiled-coil region" evidence="2">
    <location>
        <begin position="545"/>
        <end position="650"/>
    </location>
</feature>
<dbReference type="GO" id="GO:0008270">
    <property type="term" value="F:zinc ion binding"/>
    <property type="evidence" value="ECO:0007669"/>
    <property type="project" value="UniProtKB-KW"/>
</dbReference>
<evidence type="ECO:0000313" key="6">
    <source>
        <dbReference type="Proteomes" id="UP001642260"/>
    </source>
</evidence>
<keyword evidence="1" id="KW-0862">Zinc</keyword>
<keyword evidence="6" id="KW-1185">Reference proteome</keyword>
<keyword evidence="1" id="KW-0479">Metal-binding</keyword>
<reference evidence="5 6" key="1">
    <citation type="submission" date="2022-03" db="EMBL/GenBank/DDBJ databases">
        <authorList>
            <person name="Macdonald S."/>
            <person name="Ahmed S."/>
            <person name="Newling K."/>
        </authorList>
    </citation>
    <scope>NUCLEOTIDE SEQUENCE [LARGE SCALE GENOMIC DNA]</scope>
</reference>
<feature type="compositionally biased region" description="Polar residues" evidence="3">
    <location>
        <begin position="328"/>
        <end position="347"/>
    </location>
</feature>
<dbReference type="Pfam" id="PF13920">
    <property type="entry name" value="zf-C3HC4_3"/>
    <property type="match status" value="1"/>
</dbReference>
<dbReference type="PANTHER" id="PTHR46405:SF4">
    <property type="entry name" value="E3 UBIQUITIN-PROTEIN LIGASE RF298-RELATED"/>
    <property type="match status" value="1"/>
</dbReference>
<dbReference type="InterPro" id="IPR046527">
    <property type="entry name" value="PIR2-like_helical"/>
</dbReference>
<name>A0ABC8K0X6_ERUVS</name>
<sequence>MVQKQEEMNECVVTSLNGAKVGVSSPPTPQPQGKGRKNKRKLADPCSQPITADSLTEFPPYELQHSLKFQNPLSETESESLGWDDPFACYLEDLLSSNLFALFRNAMDQIVSFGYREDVVLKAISGSRLYCGGNDLVSNIVNDTLSFLKSGKKVSGLRDYVFEDLQQLVAYTLVEKISLVKEVRPSVSTVEAMWRLLMCDLNVFQAFEMEGDGLEGSLSFNPGAECNHTKSSDLDNTNNKSEPVKFGNFKNCLASGEGTKTKTLASTGEKIVSGRKGRTKKEVAMMRQKSCVDKIRTYSKGSGYKTARFASMGGFLVEKRGKSPSDLARNSSSKTTSEAESNNNTKSDLPLIDGSGYITALPATPLALVKKSGSSESEEKAAPDYYTGIPYDVSLGIYVPRNKRDELVLKLVPRMKDLQNELQVWTDWANQKVKQATSRLLKDQPELKALRKEKEEAEELRKEKQLLEENNMKRRSEMEFALNNMTRHLEKANNAVRRLEMEQSLLKKEREAANIRAAEAAASCIEAKERVQKTLKSTQSWEGQKVLLQEELKSQRDKVAELQQEVSKAENRHNRIEATWKQEKAAKEKLVAQAAALEEERVKLEELGKAEEERIKTKAENDVRYYTENIKRLESEISKLKLKSDCLKIAALKKGIDGSNGGNKNGMSHTTTTTKANLIWENNHGTEGKIKRERECVMCLSEEMSVIFLPCAHQVLCSKCNQLHEKEAMEDCPSCRAKIQRRIQARFARG</sequence>
<comment type="caution">
    <text evidence="5">The sequence shown here is derived from an EMBL/GenBank/DDBJ whole genome shotgun (WGS) entry which is preliminary data.</text>
</comment>
<dbReference type="CDD" id="cd23128">
    <property type="entry name" value="RING-HC_MIP1-like"/>
    <property type="match status" value="1"/>
</dbReference>
<feature type="region of interest" description="Disordered" evidence="3">
    <location>
        <begin position="320"/>
        <end position="348"/>
    </location>
</feature>